<gene>
    <name evidence="1" type="ORF">SPPYR_1460</name>
</gene>
<dbReference type="RefSeq" id="WP_184100691.1">
    <property type="nucleotide sequence ID" value="NZ_LT598653.1"/>
</dbReference>
<dbReference type="KEGG" id="sphu:SPPYR_1460"/>
<evidence type="ECO:0000313" key="1">
    <source>
        <dbReference type="EMBL" id="SBV32580.1"/>
    </source>
</evidence>
<protein>
    <submittedName>
        <fullName evidence="1">Uncharacterized protein</fullName>
    </submittedName>
</protein>
<name>A0A1Y5PRH3_9SPHN</name>
<organism evidence="1">
    <name type="scientific">uncultured Sphingopyxis sp</name>
    <dbReference type="NCBI Taxonomy" id="310581"/>
    <lineage>
        <taxon>Bacteria</taxon>
        <taxon>Pseudomonadati</taxon>
        <taxon>Pseudomonadota</taxon>
        <taxon>Alphaproteobacteria</taxon>
        <taxon>Sphingomonadales</taxon>
        <taxon>Sphingomonadaceae</taxon>
        <taxon>Sphingopyxis</taxon>
        <taxon>environmental samples</taxon>
    </lineage>
</organism>
<reference evidence="1" key="1">
    <citation type="submission" date="2016-03" db="EMBL/GenBank/DDBJ databases">
        <authorList>
            <person name="Ploux O."/>
        </authorList>
    </citation>
    <scope>NUCLEOTIDE SEQUENCE</scope>
    <source>
        <strain evidence="1">UC10</strain>
    </source>
</reference>
<proteinExistence type="predicted"/>
<dbReference type="AlphaFoldDB" id="A0A1Y5PRH3"/>
<accession>A0A1Y5PRH3</accession>
<dbReference type="EMBL" id="LT598653">
    <property type="protein sequence ID" value="SBV32580.1"/>
    <property type="molecule type" value="Genomic_DNA"/>
</dbReference>
<sequence length="110" mass="11321">MSENIDFTVARLQQQVPAAETRIDDALIAVASLMTSVVAARRDTPGVDAVQGHATIQRLAKVQTALVGASGDVLRVHGDLVGIARESAGLDLHECPSLAAAGRHAVAATS</sequence>